<dbReference type="EMBL" id="BPLQ01004659">
    <property type="protein sequence ID" value="GIY09587.1"/>
    <property type="molecule type" value="Genomic_DNA"/>
</dbReference>
<accession>A0AAV4QN07</accession>
<reference evidence="1 2" key="1">
    <citation type="submission" date="2021-06" db="EMBL/GenBank/DDBJ databases">
        <title>Caerostris darwini draft genome.</title>
        <authorList>
            <person name="Kono N."/>
            <person name="Arakawa K."/>
        </authorList>
    </citation>
    <scope>NUCLEOTIDE SEQUENCE [LARGE SCALE GENOMIC DNA]</scope>
</reference>
<protein>
    <submittedName>
        <fullName evidence="1">Uncharacterized protein</fullName>
    </submittedName>
</protein>
<comment type="caution">
    <text evidence="1">The sequence shown here is derived from an EMBL/GenBank/DDBJ whole genome shotgun (WGS) entry which is preliminary data.</text>
</comment>
<dbReference type="Proteomes" id="UP001054837">
    <property type="component" value="Unassembled WGS sequence"/>
</dbReference>
<name>A0AAV4QN07_9ARAC</name>
<gene>
    <name evidence="1" type="ORF">CDAR_598291</name>
</gene>
<keyword evidence="2" id="KW-1185">Reference proteome</keyword>
<evidence type="ECO:0000313" key="1">
    <source>
        <dbReference type="EMBL" id="GIY09587.1"/>
    </source>
</evidence>
<organism evidence="1 2">
    <name type="scientific">Caerostris darwini</name>
    <dbReference type="NCBI Taxonomy" id="1538125"/>
    <lineage>
        <taxon>Eukaryota</taxon>
        <taxon>Metazoa</taxon>
        <taxon>Ecdysozoa</taxon>
        <taxon>Arthropoda</taxon>
        <taxon>Chelicerata</taxon>
        <taxon>Arachnida</taxon>
        <taxon>Araneae</taxon>
        <taxon>Araneomorphae</taxon>
        <taxon>Entelegynae</taxon>
        <taxon>Araneoidea</taxon>
        <taxon>Araneidae</taxon>
        <taxon>Caerostris</taxon>
    </lineage>
</organism>
<sequence>MACCTNLGLALRYRMESCKLQVWAQSCRMVHCRRPVSKQSWSMGCCKKTCFETQLENGTLEKSRFSQSYRIAYCKRLVSEHSWRMAHCKNLASAPKWSMAHSGGLVSEHNTVFGTFASGTGLGNKSQLLSTRSHHVVATHCRPSSHVSTRDHVRSHNCHRSCNDFCSEMGCQENEIHQVDLLEYVVEIPLPLMDKKSSLLFDLHLSSYRLFLHC</sequence>
<evidence type="ECO:0000313" key="2">
    <source>
        <dbReference type="Proteomes" id="UP001054837"/>
    </source>
</evidence>
<proteinExistence type="predicted"/>
<dbReference type="AlphaFoldDB" id="A0AAV4QN07"/>